<dbReference type="PANTHER" id="PTHR48079">
    <property type="entry name" value="PROTEIN YEEZ"/>
    <property type="match status" value="1"/>
</dbReference>
<feature type="compositionally biased region" description="Basic and acidic residues" evidence="1">
    <location>
        <begin position="484"/>
        <end position="506"/>
    </location>
</feature>
<dbReference type="STRING" id="1392250.A0A2I2GI51"/>
<dbReference type="OrthoDB" id="2130169at2759"/>
<dbReference type="GeneID" id="36562180"/>
<dbReference type="RefSeq" id="XP_024707858.1">
    <property type="nucleotide sequence ID" value="XM_024854474.1"/>
</dbReference>
<dbReference type="GO" id="GO:0005737">
    <property type="term" value="C:cytoplasm"/>
    <property type="evidence" value="ECO:0007669"/>
    <property type="project" value="TreeGrafter"/>
</dbReference>
<dbReference type="GO" id="GO:0004029">
    <property type="term" value="F:aldehyde dehydrogenase (NAD+) activity"/>
    <property type="evidence" value="ECO:0007669"/>
    <property type="project" value="TreeGrafter"/>
</dbReference>
<keyword evidence="4" id="KW-1185">Reference proteome</keyword>
<comment type="caution">
    <text evidence="3">The sequence shown here is derived from an EMBL/GenBank/DDBJ whole genome shotgun (WGS) entry which is preliminary data.</text>
</comment>
<dbReference type="Proteomes" id="UP000234275">
    <property type="component" value="Unassembled WGS sequence"/>
</dbReference>
<dbReference type="AlphaFoldDB" id="A0A2I2GI51"/>
<organism evidence="3 4">
    <name type="scientific">Aspergillus steynii IBT 23096</name>
    <dbReference type="NCBI Taxonomy" id="1392250"/>
    <lineage>
        <taxon>Eukaryota</taxon>
        <taxon>Fungi</taxon>
        <taxon>Dikarya</taxon>
        <taxon>Ascomycota</taxon>
        <taxon>Pezizomycotina</taxon>
        <taxon>Eurotiomycetes</taxon>
        <taxon>Eurotiomycetidae</taxon>
        <taxon>Eurotiales</taxon>
        <taxon>Aspergillaceae</taxon>
        <taxon>Aspergillus</taxon>
        <taxon>Aspergillus subgen. Circumdati</taxon>
    </lineage>
</organism>
<reference evidence="3 4" key="1">
    <citation type="submission" date="2016-12" db="EMBL/GenBank/DDBJ databases">
        <title>The genomes of Aspergillus section Nigri reveals drivers in fungal speciation.</title>
        <authorList>
            <consortium name="DOE Joint Genome Institute"/>
            <person name="Vesth T.C."/>
            <person name="Nybo J."/>
            <person name="Theobald S."/>
            <person name="Brandl J."/>
            <person name="Frisvad J.C."/>
            <person name="Nielsen K.F."/>
            <person name="Lyhne E.K."/>
            <person name="Kogle M.E."/>
            <person name="Kuo A."/>
            <person name="Riley R."/>
            <person name="Clum A."/>
            <person name="Nolan M."/>
            <person name="Lipzen A."/>
            <person name="Salamov A."/>
            <person name="Henrissat B."/>
            <person name="Wiebenga A."/>
            <person name="De Vries R.P."/>
            <person name="Grigoriev I.V."/>
            <person name="Mortensen U.H."/>
            <person name="Andersen M.R."/>
            <person name="Baker S.E."/>
        </authorList>
    </citation>
    <scope>NUCLEOTIDE SEQUENCE [LARGE SCALE GENOMIC DNA]</scope>
    <source>
        <strain evidence="3 4">IBT 23096</strain>
    </source>
</reference>
<feature type="domain" description="NAD-dependent epimerase/dehydratase" evidence="2">
    <location>
        <begin position="20"/>
        <end position="231"/>
    </location>
</feature>
<feature type="region of interest" description="Disordered" evidence="1">
    <location>
        <begin position="467"/>
        <end position="513"/>
    </location>
</feature>
<evidence type="ECO:0000313" key="3">
    <source>
        <dbReference type="EMBL" id="PLB52556.1"/>
    </source>
</evidence>
<sequence length="513" mass="56153">MPPRIFIGDILYCASRVHPDWEWTCLVRSEEKGAKVAAEYPQVRLVYGTTDDSDLLEEEASKADTVFHSAASDDHVPSAQAILQGLGRRAANGPAYYIHTSGGFALAAATLATGKYGERFDKIYDDWDHVDELTSLPDHAPHRKVDKVVLAADPSKVRTAIVAPAVIYGKGRGPDKKKSAPVSEPFLRPRRVFVVGKGENIWHNIHVQDLTQLYLLLGEAAVNGGGSATWNAQGYYLAENGSYVNRKMLKLASSILYKKGLVSSPEPEEVTVEQSESILPWLKIMVGVDSQGIARRGRKLLGWSPTMPTFEDELEAALETDARAMGLSQLSNAMGAIEFCNSPNIKHTCSKTQDETNNPRPVCTQCTDPTRCIYPESGKRGLPQGYITHLETRLASTEQALFAVYEHLRSLGLHAEIPEGLGETPPSRSQTRVAKMAEWERLPLTGRGDLERWWTERRGGMVGYSEGLVGDSQGQAASLGVGSSREDGGSREEVAERKGQAEELARGEAGVYF</sequence>
<proteinExistence type="predicted"/>
<evidence type="ECO:0000313" key="4">
    <source>
        <dbReference type="Proteomes" id="UP000234275"/>
    </source>
</evidence>
<gene>
    <name evidence="3" type="ORF">P170DRAFT_507319</name>
</gene>
<protein>
    <submittedName>
        <fullName evidence="3">NAD(P)-binding protein</fullName>
    </submittedName>
</protein>
<dbReference type="Gene3D" id="3.40.50.720">
    <property type="entry name" value="NAD(P)-binding Rossmann-like Domain"/>
    <property type="match status" value="1"/>
</dbReference>
<evidence type="ECO:0000259" key="2">
    <source>
        <dbReference type="Pfam" id="PF01370"/>
    </source>
</evidence>
<dbReference type="InterPro" id="IPR036291">
    <property type="entry name" value="NAD(P)-bd_dom_sf"/>
</dbReference>
<dbReference type="InterPro" id="IPR051783">
    <property type="entry name" value="NAD(P)-dependent_oxidoreduct"/>
</dbReference>
<name>A0A2I2GI51_9EURO</name>
<dbReference type="InterPro" id="IPR001509">
    <property type="entry name" value="Epimerase_deHydtase"/>
</dbReference>
<accession>A0A2I2GI51</accession>
<dbReference type="EMBL" id="MSFO01000002">
    <property type="protein sequence ID" value="PLB52556.1"/>
    <property type="molecule type" value="Genomic_DNA"/>
</dbReference>
<dbReference type="VEuPathDB" id="FungiDB:P170DRAFT_507319"/>
<dbReference type="Pfam" id="PF01370">
    <property type="entry name" value="Epimerase"/>
    <property type="match status" value="1"/>
</dbReference>
<evidence type="ECO:0000256" key="1">
    <source>
        <dbReference type="SAM" id="MobiDB-lite"/>
    </source>
</evidence>
<dbReference type="PANTHER" id="PTHR48079:SF6">
    <property type="entry name" value="NAD(P)-BINDING DOMAIN-CONTAINING PROTEIN-RELATED"/>
    <property type="match status" value="1"/>
</dbReference>
<dbReference type="SUPFAM" id="SSF51735">
    <property type="entry name" value="NAD(P)-binding Rossmann-fold domains"/>
    <property type="match status" value="1"/>
</dbReference>